<dbReference type="Gene3D" id="3.10.100.10">
    <property type="entry name" value="Mannose-Binding Protein A, subunit A"/>
    <property type="match status" value="1"/>
</dbReference>
<keyword evidence="2" id="KW-0732">Signal</keyword>
<dbReference type="InterPro" id="IPR001304">
    <property type="entry name" value="C-type_lectin-like"/>
</dbReference>
<protein>
    <recommendedName>
        <fullName evidence="3">C-type lectin domain-containing protein</fullName>
    </recommendedName>
</protein>
<dbReference type="STRING" id="35570.A0A1I8PF11"/>
<dbReference type="SUPFAM" id="SSF56436">
    <property type="entry name" value="C-type lectin-like"/>
    <property type="match status" value="1"/>
</dbReference>
<dbReference type="InterPro" id="IPR016187">
    <property type="entry name" value="CTDL_fold"/>
</dbReference>
<dbReference type="EnsemblMetazoa" id="SCAU007523-RA">
    <property type="protein sequence ID" value="SCAU007523-PA"/>
    <property type="gene ID" value="SCAU007523"/>
</dbReference>
<organism evidence="4 5">
    <name type="scientific">Stomoxys calcitrans</name>
    <name type="common">Stable fly</name>
    <name type="synonym">Conops calcitrans</name>
    <dbReference type="NCBI Taxonomy" id="35570"/>
    <lineage>
        <taxon>Eukaryota</taxon>
        <taxon>Metazoa</taxon>
        <taxon>Ecdysozoa</taxon>
        <taxon>Arthropoda</taxon>
        <taxon>Hexapoda</taxon>
        <taxon>Insecta</taxon>
        <taxon>Pterygota</taxon>
        <taxon>Neoptera</taxon>
        <taxon>Endopterygota</taxon>
        <taxon>Diptera</taxon>
        <taxon>Brachycera</taxon>
        <taxon>Muscomorpha</taxon>
        <taxon>Muscoidea</taxon>
        <taxon>Muscidae</taxon>
        <taxon>Stomoxys</taxon>
    </lineage>
</organism>
<evidence type="ECO:0000313" key="5">
    <source>
        <dbReference type="Proteomes" id="UP000095300"/>
    </source>
</evidence>
<feature type="domain" description="C-type lectin" evidence="3">
    <location>
        <begin position="32"/>
        <end position="154"/>
    </location>
</feature>
<dbReference type="PROSITE" id="PS50041">
    <property type="entry name" value="C_TYPE_LECTIN_2"/>
    <property type="match status" value="1"/>
</dbReference>
<keyword evidence="1" id="KW-1015">Disulfide bond</keyword>
<dbReference type="AlphaFoldDB" id="A0A1I8PF11"/>
<keyword evidence="5" id="KW-1185">Reference proteome</keyword>
<dbReference type="PANTHER" id="PTHR22803">
    <property type="entry name" value="MANNOSE, PHOSPHOLIPASE, LECTIN RECEPTOR RELATED"/>
    <property type="match status" value="1"/>
</dbReference>
<dbReference type="Pfam" id="PF00059">
    <property type="entry name" value="Lectin_C"/>
    <property type="match status" value="1"/>
</dbReference>
<proteinExistence type="predicted"/>
<dbReference type="SMART" id="SM00034">
    <property type="entry name" value="CLECT"/>
    <property type="match status" value="1"/>
</dbReference>
<accession>A0A1I8PF11</accession>
<evidence type="ECO:0000256" key="1">
    <source>
        <dbReference type="ARBA" id="ARBA00023157"/>
    </source>
</evidence>
<feature type="chain" id="PRO_5009326521" description="C-type lectin domain-containing protein" evidence="2">
    <location>
        <begin position="24"/>
        <end position="162"/>
    </location>
</feature>
<reference evidence="4" key="1">
    <citation type="submission" date="2020-05" db="UniProtKB">
        <authorList>
            <consortium name="EnsemblMetazoa"/>
        </authorList>
    </citation>
    <scope>IDENTIFICATION</scope>
    <source>
        <strain evidence="4">USDA</strain>
    </source>
</reference>
<dbReference type="InterPro" id="IPR016186">
    <property type="entry name" value="C-type_lectin-like/link_sf"/>
</dbReference>
<name>A0A1I8PF11_STOCA</name>
<feature type="signal peptide" evidence="2">
    <location>
        <begin position="1"/>
        <end position="23"/>
    </location>
</feature>
<dbReference type="Proteomes" id="UP000095300">
    <property type="component" value="Unassembled WGS sequence"/>
</dbReference>
<dbReference type="CDD" id="cd00037">
    <property type="entry name" value="CLECT"/>
    <property type="match status" value="1"/>
</dbReference>
<dbReference type="VEuPathDB" id="VectorBase:SCAU007523"/>
<dbReference type="PROSITE" id="PS00615">
    <property type="entry name" value="C_TYPE_LECTIN_1"/>
    <property type="match status" value="1"/>
</dbReference>
<gene>
    <name evidence="4" type="primary">106088944</name>
</gene>
<dbReference type="InterPro" id="IPR018378">
    <property type="entry name" value="C-type_lectin_CS"/>
</dbReference>
<sequence>MSTQKLLALFVVLFATIFDCALSELKSYQTLLNGSTFYIETEQKYNWFEALHECSRRGYQLAELQDRRKTLDLNLLTKPFNLWLGANDEFNTEQDHKRSFYWSFSGKRMTYSNWSRNNPDNYKNNEHCVHIWNEREQYAWNDLDCTKKLGYVCEEKPTKTSS</sequence>
<evidence type="ECO:0000256" key="2">
    <source>
        <dbReference type="SAM" id="SignalP"/>
    </source>
</evidence>
<dbReference type="InterPro" id="IPR050111">
    <property type="entry name" value="C-type_lectin/snaclec_domain"/>
</dbReference>
<evidence type="ECO:0000313" key="4">
    <source>
        <dbReference type="EnsemblMetazoa" id="SCAU007523-PA"/>
    </source>
</evidence>
<evidence type="ECO:0000259" key="3">
    <source>
        <dbReference type="PROSITE" id="PS50041"/>
    </source>
</evidence>